<organism evidence="1 2">
    <name type="scientific">Actinoallomurus bryophytorum</name>
    <dbReference type="NCBI Taxonomy" id="1490222"/>
    <lineage>
        <taxon>Bacteria</taxon>
        <taxon>Bacillati</taxon>
        <taxon>Actinomycetota</taxon>
        <taxon>Actinomycetes</taxon>
        <taxon>Streptosporangiales</taxon>
        <taxon>Thermomonosporaceae</taxon>
        <taxon>Actinoallomurus</taxon>
    </lineage>
</organism>
<keyword evidence="2" id="KW-1185">Reference proteome</keyword>
<dbReference type="InterPro" id="IPR029063">
    <property type="entry name" value="SAM-dependent_MTases_sf"/>
</dbReference>
<dbReference type="Proteomes" id="UP000316096">
    <property type="component" value="Unassembled WGS sequence"/>
</dbReference>
<gene>
    <name evidence="1" type="ORF">FB559_4534</name>
</gene>
<dbReference type="EMBL" id="VFOZ01000001">
    <property type="protein sequence ID" value="TQL98887.1"/>
    <property type="molecule type" value="Genomic_DNA"/>
</dbReference>
<dbReference type="PIRSF" id="PIRSF017393">
    <property type="entry name" value="MTase_SAV2177"/>
    <property type="match status" value="1"/>
</dbReference>
<dbReference type="RefSeq" id="WP_246121895.1">
    <property type="nucleotide sequence ID" value="NZ_VFOZ01000001.1"/>
</dbReference>
<reference evidence="1 2" key="1">
    <citation type="submission" date="2019-06" db="EMBL/GenBank/DDBJ databases">
        <title>Sequencing the genomes of 1000 actinobacteria strains.</title>
        <authorList>
            <person name="Klenk H.-P."/>
        </authorList>
    </citation>
    <scope>NUCLEOTIDE SEQUENCE [LARGE SCALE GENOMIC DNA]</scope>
    <source>
        <strain evidence="1 2">DSM 102200</strain>
    </source>
</reference>
<dbReference type="AlphaFoldDB" id="A0A543CPL8"/>
<protein>
    <submittedName>
        <fullName evidence="1">S-adenosyl methyltransferase</fullName>
    </submittedName>
</protein>
<name>A0A543CPL8_9ACTN</name>
<comment type="caution">
    <text evidence="1">The sequence shown here is derived from an EMBL/GenBank/DDBJ whole genome shotgun (WGS) entry which is preliminary data.</text>
</comment>
<evidence type="ECO:0000313" key="2">
    <source>
        <dbReference type="Proteomes" id="UP000316096"/>
    </source>
</evidence>
<keyword evidence="1" id="KW-0489">Methyltransferase</keyword>
<dbReference type="SUPFAM" id="SSF53335">
    <property type="entry name" value="S-adenosyl-L-methionine-dependent methyltransferases"/>
    <property type="match status" value="1"/>
</dbReference>
<dbReference type="CDD" id="cd02440">
    <property type="entry name" value="AdoMet_MTases"/>
    <property type="match status" value="1"/>
</dbReference>
<dbReference type="Gene3D" id="3.40.50.150">
    <property type="entry name" value="Vaccinia Virus protein VP39"/>
    <property type="match status" value="1"/>
</dbReference>
<accession>A0A543CPL8</accession>
<keyword evidence="1" id="KW-0808">Transferase</keyword>
<proteinExistence type="predicted"/>
<dbReference type="GO" id="GO:0032259">
    <property type="term" value="P:methylation"/>
    <property type="evidence" value="ECO:0007669"/>
    <property type="project" value="UniProtKB-KW"/>
</dbReference>
<dbReference type="InterPro" id="IPR006764">
    <property type="entry name" value="SAM_dep_MeTrfase_SAV2177_type"/>
</dbReference>
<evidence type="ECO:0000313" key="1">
    <source>
        <dbReference type="EMBL" id="TQL98887.1"/>
    </source>
</evidence>
<dbReference type="Pfam" id="PF04672">
    <property type="entry name" value="Methyltransf_19"/>
    <property type="match status" value="1"/>
</dbReference>
<sequence length="269" mass="29142">MEHESWAPPEVDVERANVARVYDALLGGSHNFAADRDVASALTAIEPTARDAARANRAFLGRAVKFLVDAGIRQFLDIGSGVPTSGNVHEIAQSAAPESRVVYVDTDPVAIAHSRSILAGNDRATIVHADLREPELILAHPDVTRLIDFDQPLGLLLVAVLHFITDEEQPGDLVKRLTAATVPGSYLALSHGTLDGRSNQVVEAVEKLYSRASAPGRPRDHASVETFFDGLELLDPGLVYLPLWRPAETDVPFEHPEHSWGYAGVARKT</sequence>
<dbReference type="GO" id="GO:0008168">
    <property type="term" value="F:methyltransferase activity"/>
    <property type="evidence" value="ECO:0007669"/>
    <property type="project" value="UniProtKB-KW"/>
</dbReference>